<feature type="domain" description="PAC" evidence="4">
    <location>
        <begin position="506"/>
        <end position="559"/>
    </location>
</feature>
<evidence type="ECO:0000259" key="3">
    <source>
        <dbReference type="PROSITE" id="PS50112"/>
    </source>
</evidence>
<dbReference type="SMART" id="SM00091">
    <property type="entry name" value="PAS"/>
    <property type="match status" value="5"/>
</dbReference>
<feature type="domain" description="PAS" evidence="3">
    <location>
        <begin position="610"/>
        <end position="657"/>
    </location>
</feature>
<dbReference type="EnsemblBacteria" id="AAM05054">
    <property type="protein sequence ID" value="AAM05054"/>
    <property type="gene ID" value="MA_1646"/>
</dbReference>
<keyword evidence="5" id="KW-0418">Kinase</keyword>
<dbReference type="InterPro" id="IPR000700">
    <property type="entry name" value="PAS-assoc_C"/>
</dbReference>
<reference evidence="5 6" key="1">
    <citation type="journal article" date="2002" name="Genome Res.">
        <title>The genome of Methanosarcina acetivorans reveals extensive metabolic and physiological diversity.</title>
        <authorList>
            <person name="Galagan J.E."/>
            <person name="Nusbaum C."/>
            <person name="Roy A."/>
            <person name="Endrizzi M.G."/>
            <person name="Macdonald P."/>
            <person name="FitzHugh W."/>
            <person name="Calvo S."/>
            <person name="Engels R."/>
            <person name="Smirnov S."/>
            <person name="Atnoor D."/>
            <person name="Brown A."/>
            <person name="Allen N."/>
            <person name="Naylor J."/>
            <person name="Stange-Thomann N."/>
            <person name="DeArellano K."/>
            <person name="Johnson R."/>
            <person name="Linton L."/>
            <person name="McEwan P."/>
            <person name="McKernan K."/>
            <person name="Talamas J."/>
            <person name="Tirrell A."/>
            <person name="Ye W."/>
            <person name="Zimmer A."/>
            <person name="Barber R.D."/>
            <person name="Cann I."/>
            <person name="Graham D.E."/>
            <person name="Grahame D.A."/>
            <person name="Guss A."/>
            <person name="Hedderich R."/>
            <person name="Ingram-Smith C."/>
            <person name="Kuettner C.H."/>
            <person name="Krzycki J.A."/>
            <person name="Leigh J.A."/>
            <person name="Li W."/>
            <person name="Liu J."/>
            <person name="Mukhopadhyay B."/>
            <person name="Reeve J.N."/>
            <person name="Smith K."/>
            <person name="Springer T.A."/>
            <person name="Umayam L.A."/>
            <person name="White O."/>
            <person name="White R.H."/>
            <person name="de Macario E.C."/>
            <person name="Ferry J.G."/>
            <person name="Jarrell K.F."/>
            <person name="Jing H."/>
            <person name="Macario A.J.L."/>
            <person name="Paulsen I."/>
            <person name="Pritchett M."/>
            <person name="Sowers K.R."/>
            <person name="Swanson R.V."/>
            <person name="Zinder S.H."/>
            <person name="Lander E."/>
            <person name="Metcalf W.W."/>
            <person name="Birren B."/>
        </authorList>
    </citation>
    <scope>NUCLEOTIDE SEQUENCE [LARGE SCALE GENOMIC DNA]</scope>
    <source>
        <strain evidence="6">ATCC 35395 / DSM 2834 / JCM 12185 / C2A</strain>
    </source>
</reference>
<dbReference type="Pfam" id="PF13185">
    <property type="entry name" value="GAF_2"/>
    <property type="match status" value="1"/>
</dbReference>
<feature type="domain" description="PAC" evidence="4">
    <location>
        <begin position="189"/>
        <end position="241"/>
    </location>
</feature>
<dbReference type="Pfam" id="PF02518">
    <property type="entry name" value="HATPase_c"/>
    <property type="match status" value="1"/>
</dbReference>
<dbReference type="InterPro" id="IPR013655">
    <property type="entry name" value="PAS_fold_3"/>
</dbReference>
<dbReference type="InterPro" id="IPR003594">
    <property type="entry name" value="HATPase_dom"/>
</dbReference>
<dbReference type="InterPro" id="IPR036890">
    <property type="entry name" value="HATPase_C_sf"/>
</dbReference>
<dbReference type="InterPro" id="IPR000014">
    <property type="entry name" value="PAS"/>
</dbReference>
<protein>
    <submittedName>
        <fullName evidence="5">Sensory transduction histidine kinase</fullName>
    </submittedName>
</protein>
<feature type="domain" description="PAS" evidence="3">
    <location>
        <begin position="115"/>
        <end position="174"/>
    </location>
</feature>
<dbReference type="Gene3D" id="3.30.565.10">
    <property type="entry name" value="Histidine kinase-like ATPase, C-terminal domain"/>
    <property type="match status" value="1"/>
</dbReference>
<dbReference type="CDD" id="cd00130">
    <property type="entry name" value="PAS"/>
    <property type="match status" value="4"/>
</dbReference>
<evidence type="ECO:0000313" key="5">
    <source>
        <dbReference type="EMBL" id="AAM05054.1"/>
    </source>
</evidence>
<dbReference type="Pfam" id="PF08447">
    <property type="entry name" value="PAS_3"/>
    <property type="match status" value="2"/>
</dbReference>
<organism evidence="5 6">
    <name type="scientific">Methanosarcina acetivorans (strain ATCC 35395 / DSM 2834 / JCM 12185 / C2A)</name>
    <dbReference type="NCBI Taxonomy" id="188937"/>
    <lineage>
        <taxon>Archaea</taxon>
        <taxon>Methanobacteriati</taxon>
        <taxon>Methanobacteriota</taxon>
        <taxon>Stenosarchaea group</taxon>
        <taxon>Methanomicrobia</taxon>
        <taxon>Methanosarcinales</taxon>
        <taxon>Methanosarcinaceae</taxon>
        <taxon>Methanosarcina</taxon>
    </lineage>
</organism>
<dbReference type="InterPro" id="IPR003018">
    <property type="entry name" value="GAF"/>
</dbReference>
<dbReference type="NCBIfam" id="TIGR00229">
    <property type="entry name" value="sensory_box"/>
    <property type="match status" value="3"/>
</dbReference>
<dbReference type="Pfam" id="PF13426">
    <property type="entry name" value="PAS_9"/>
    <property type="match status" value="2"/>
</dbReference>
<dbReference type="SUPFAM" id="SSF55874">
    <property type="entry name" value="ATPase domain of HSP90 chaperone/DNA topoisomerase II/histidine kinase"/>
    <property type="match status" value="1"/>
</dbReference>
<dbReference type="GO" id="GO:0007165">
    <property type="term" value="P:signal transduction"/>
    <property type="evidence" value="ECO:0000318"/>
    <property type="project" value="GO_Central"/>
</dbReference>
<feature type="domain" description="PAS" evidence="3">
    <location>
        <begin position="708"/>
        <end position="777"/>
    </location>
</feature>
<dbReference type="EMBL" id="AE010299">
    <property type="protein sequence ID" value="AAM05054.1"/>
    <property type="molecule type" value="Genomic_DNA"/>
</dbReference>
<accession>Q8TQA4</accession>
<dbReference type="InterPro" id="IPR001610">
    <property type="entry name" value="PAC"/>
</dbReference>
<keyword evidence="6" id="KW-1185">Reference proteome</keyword>
<evidence type="ECO:0000259" key="4">
    <source>
        <dbReference type="PROSITE" id="PS50113"/>
    </source>
</evidence>
<evidence type="ECO:0000259" key="2">
    <source>
        <dbReference type="PROSITE" id="PS50109"/>
    </source>
</evidence>
<keyword evidence="1" id="KW-0175">Coiled coil</keyword>
<dbReference type="InParanoid" id="Q8TQA4"/>
<dbReference type="SUPFAM" id="SSF55781">
    <property type="entry name" value="GAF domain-like"/>
    <property type="match status" value="1"/>
</dbReference>
<dbReference type="SMART" id="SM00065">
    <property type="entry name" value="GAF"/>
    <property type="match status" value="1"/>
</dbReference>
<feature type="domain" description="PAS" evidence="3">
    <location>
        <begin position="423"/>
        <end position="465"/>
    </location>
</feature>
<dbReference type="KEGG" id="mac:MA_1646"/>
<evidence type="ECO:0000256" key="1">
    <source>
        <dbReference type="SAM" id="Coils"/>
    </source>
</evidence>
<feature type="coiled-coil region" evidence="1">
    <location>
        <begin position="547"/>
        <end position="595"/>
    </location>
</feature>
<dbReference type="PROSITE" id="PS50112">
    <property type="entry name" value="PAS"/>
    <property type="match status" value="4"/>
</dbReference>
<dbReference type="PANTHER" id="PTHR43065:SF23">
    <property type="entry name" value="SENSOR HISTIDINE KINASE PDTAS"/>
    <property type="match status" value="1"/>
</dbReference>
<dbReference type="SMART" id="SM00086">
    <property type="entry name" value="PAC"/>
    <property type="match status" value="4"/>
</dbReference>
<dbReference type="InterPro" id="IPR011495">
    <property type="entry name" value="Sig_transdc_His_kin_sub2_dim/P"/>
</dbReference>
<dbReference type="Gene3D" id="2.10.70.100">
    <property type="match status" value="1"/>
</dbReference>
<feature type="domain" description="PAC" evidence="4">
    <location>
        <begin position="659"/>
        <end position="711"/>
    </location>
</feature>
<dbReference type="InterPro" id="IPR035965">
    <property type="entry name" value="PAS-like_dom_sf"/>
</dbReference>
<dbReference type="SUPFAM" id="SSF55785">
    <property type="entry name" value="PYP-like sensor domain (PAS domain)"/>
    <property type="match status" value="4"/>
</dbReference>
<gene>
    <name evidence="5" type="ordered locus">MA_1646</name>
</gene>
<dbReference type="PROSITE" id="PS50109">
    <property type="entry name" value="HIS_KIN"/>
    <property type="match status" value="1"/>
</dbReference>
<dbReference type="AlphaFoldDB" id="Q8TQA4"/>
<dbReference type="PhylomeDB" id="Q8TQA4"/>
<keyword evidence="5" id="KW-0808">Transferase</keyword>
<dbReference type="HOGENOM" id="CLU_000445_114_57_2"/>
<sequence length="1058" mass="120438">MELYGKMKARMKHFPAKNPNPVLSVEKDDTVLYSNEAAKPLLIEWGVEIGEKLPSYIGDIVERVLCQKRSEKMDIKVGKKVYLITFQPLPEEECVNIYGFDISDQKVLEEKLRESEKKYRIVADNTFDWEFWLGPDGRFLYISPSCERVTGYTVREFMDNPDLLQEIIHSDDRQVFLQYKHGASPSCHSDIEFRIITKDGEIRWLHHLCQPIYDGKGCYAGSRGSNRDITERKQEEHRVCRYNRILEGINWIFSNVVQAKTEEELGEACLSVALEVTGSEFGFIVEIGADGLLHDVAKSELAWEQCRMYDRTGHLNLPRDYVVHGLYGSVIINEKSFFTNDPQSHPDSRGLPEGHPPIKSFLGVPLVQDGKTIGSIAVANRKGGYSYEQREDLEAIAPAVAQVLQRRKVEQESKLAEQELKASELRFKALVQDLESGVFLIDGEGKFAIYNPAFLQIFNISEQELEHMRIQDLSWDMWDVVDKDGNSLQFESHPIQYARINRKPLKNQVIGIRRYSHEDWVWTLANSEPLLNPDGSINIIVCTFTDITQLKNTEDALKIANETLEEKVKERTVELEKAYSTLKEKEELLSNAQEMAHIGNWERNFVTGKLHWSDEVYRIFGLKPQEFEVNYGLFLSYLHPDDQDYVNNAVKGALSGNSFSIDYRIILANGEERIAHSKGETVFDEEDNPVRIRGTTQDITDLRIVEEKIKTLANIVESSLDAVGTLSLDDIILSWNKGAEQVYGYSAEEILGKHVSTLAPSHLDEETLKLIELIKQGASIRQYETSRLGKDGKKIYVSITLSPVFDTNGKLSAVSFISRDITERKKAEEALRNFELASKKELHHRIKNNLQVISSLLDLQADLFKGKKTITDSEVLKAFNESIDRVLSIALVHEELYKGKNIDLLNFSQYIKELANNLLLTYSLKTDVSLNFDLEENFFLDMDTAIPLGMIINELVSNSFKYAFPERDKGEIRIKLRREEKGKCKINGCKYADFVLTVSDDGTGIPENLNVKDLNSLGFQLVTSLVDQLGGEFELKRNNGTEFTMGFSVIENDKSGSS</sequence>
<name>Q8TQA4_METAC</name>
<proteinExistence type="predicted"/>
<dbReference type="Proteomes" id="UP000002487">
    <property type="component" value="Chromosome"/>
</dbReference>
<evidence type="ECO:0000313" key="6">
    <source>
        <dbReference type="Proteomes" id="UP000002487"/>
    </source>
</evidence>
<dbReference type="Gene3D" id="3.30.450.40">
    <property type="match status" value="1"/>
</dbReference>
<dbReference type="SMART" id="SM00387">
    <property type="entry name" value="HATPase_c"/>
    <property type="match status" value="1"/>
</dbReference>
<dbReference type="GO" id="GO:0000155">
    <property type="term" value="F:phosphorelay sensor kinase activity"/>
    <property type="evidence" value="ECO:0000318"/>
    <property type="project" value="GO_Central"/>
</dbReference>
<dbReference type="InterPro" id="IPR005467">
    <property type="entry name" value="His_kinase_dom"/>
</dbReference>
<dbReference type="InterPro" id="IPR029016">
    <property type="entry name" value="GAF-like_dom_sf"/>
</dbReference>
<dbReference type="STRING" id="188937.MA_1646"/>
<dbReference type="PANTHER" id="PTHR43065">
    <property type="entry name" value="SENSOR HISTIDINE KINASE"/>
    <property type="match status" value="1"/>
</dbReference>
<feature type="domain" description="Histidine kinase" evidence="2">
    <location>
        <begin position="841"/>
        <end position="1051"/>
    </location>
</feature>
<dbReference type="Gene3D" id="3.30.450.20">
    <property type="entry name" value="PAS domain"/>
    <property type="match status" value="4"/>
</dbReference>
<feature type="domain" description="PAC" evidence="4">
    <location>
        <begin position="781"/>
        <end position="833"/>
    </location>
</feature>
<dbReference type="PROSITE" id="PS50113">
    <property type="entry name" value="PAC"/>
    <property type="match status" value="4"/>
</dbReference>
<dbReference type="Pfam" id="PF07568">
    <property type="entry name" value="HisKA_2"/>
    <property type="match status" value="1"/>
</dbReference>